<name>A0A0A9E502_ARUDO</name>
<organism evidence="1">
    <name type="scientific">Arundo donax</name>
    <name type="common">Giant reed</name>
    <name type="synonym">Donax arundinaceus</name>
    <dbReference type="NCBI Taxonomy" id="35708"/>
    <lineage>
        <taxon>Eukaryota</taxon>
        <taxon>Viridiplantae</taxon>
        <taxon>Streptophyta</taxon>
        <taxon>Embryophyta</taxon>
        <taxon>Tracheophyta</taxon>
        <taxon>Spermatophyta</taxon>
        <taxon>Magnoliopsida</taxon>
        <taxon>Liliopsida</taxon>
        <taxon>Poales</taxon>
        <taxon>Poaceae</taxon>
        <taxon>PACMAD clade</taxon>
        <taxon>Arundinoideae</taxon>
        <taxon>Arundineae</taxon>
        <taxon>Arundo</taxon>
    </lineage>
</organism>
<proteinExistence type="predicted"/>
<evidence type="ECO:0000313" key="1">
    <source>
        <dbReference type="EMBL" id="JAD95116.1"/>
    </source>
</evidence>
<dbReference type="EMBL" id="GBRH01202779">
    <property type="protein sequence ID" value="JAD95116.1"/>
    <property type="molecule type" value="Transcribed_RNA"/>
</dbReference>
<protein>
    <submittedName>
        <fullName evidence="1">Uncharacterized protein</fullName>
    </submittedName>
</protein>
<accession>A0A0A9E502</accession>
<reference evidence="1" key="2">
    <citation type="journal article" date="2015" name="Data Brief">
        <title>Shoot transcriptome of the giant reed, Arundo donax.</title>
        <authorList>
            <person name="Barrero R.A."/>
            <person name="Guerrero F.D."/>
            <person name="Moolhuijzen P."/>
            <person name="Goolsby J.A."/>
            <person name="Tidwell J."/>
            <person name="Bellgard S.E."/>
            <person name="Bellgard M.I."/>
        </authorList>
    </citation>
    <scope>NUCLEOTIDE SEQUENCE</scope>
    <source>
        <tissue evidence="1">Shoot tissue taken approximately 20 cm above the soil surface</tissue>
    </source>
</reference>
<dbReference type="AlphaFoldDB" id="A0A0A9E502"/>
<reference evidence="1" key="1">
    <citation type="submission" date="2014-09" db="EMBL/GenBank/DDBJ databases">
        <authorList>
            <person name="Magalhaes I.L.F."/>
            <person name="Oliveira U."/>
            <person name="Santos F.R."/>
            <person name="Vidigal T.H.D.A."/>
            <person name="Brescovit A.D."/>
            <person name="Santos A.J."/>
        </authorList>
    </citation>
    <scope>NUCLEOTIDE SEQUENCE</scope>
    <source>
        <tissue evidence="1">Shoot tissue taken approximately 20 cm above the soil surface</tissue>
    </source>
</reference>
<sequence>MNFRIFCLLKQVTQECSCNFPILENQFQVAFNSKVYSHRKK</sequence>